<dbReference type="Proteomes" id="UP000320623">
    <property type="component" value="Unassembled WGS sequence"/>
</dbReference>
<dbReference type="InterPro" id="IPR021458">
    <property type="entry name" value="Rv0495c"/>
</dbReference>
<gene>
    <name evidence="2" type="ORF">JGI1_00897</name>
</gene>
<dbReference type="EMBL" id="FAOO01000005">
    <property type="protein sequence ID" value="CUU04091.1"/>
    <property type="molecule type" value="Genomic_DNA"/>
</dbReference>
<comment type="similarity">
    <text evidence="1">Belongs to the Rv0495c family.</text>
</comment>
<reference evidence="3" key="1">
    <citation type="submission" date="2015-11" db="EMBL/GenBank/DDBJ databases">
        <authorList>
            <person name="Varghese N."/>
        </authorList>
    </citation>
    <scope>NUCLEOTIDE SEQUENCE [LARGE SCALE GENOMIC DNA]</scope>
</reference>
<accession>A0A0S4N023</accession>
<name>A0A0S4N023_9BACT</name>
<dbReference type="Pfam" id="PF11307">
    <property type="entry name" value="DUF3109"/>
    <property type="match status" value="1"/>
</dbReference>
<dbReference type="RefSeq" id="WP_140944669.1">
    <property type="nucleotide sequence ID" value="NZ_FAOO01000005.1"/>
</dbReference>
<evidence type="ECO:0008006" key="4">
    <source>
        <dbReference type="Google" id="ProtNLM"/>
    </source>
</evidence>
<sequence length="212" mass="24548">MSELNVGVEPERGAFQGKFVYVKNFKIDTIVFSAGFVPFCNVPVCRANCCYWGVYVDLKEREKILAHKDLILKFMDETQPKDVELWFEKEEWEDPDFPSGKCVGTNVYNDKCVFLTKEGYCVLQVSAVNSGMHQWALKPFYCCIYPLTFWEGALTYDDDHAEDLPYCGLRATHNHAGPVIEICKDEFIYVLGEDGYAELLRIYDEWKKLKNK</sequence>
<keyword evidence="3" id="KW-1185">Reference proteome</keyword>
<dbReference type="STRING" id="1643428.GCA_001442855_00874"/>
<dbReference type="OrthoDB" id="9805871at2"/>
<proteinExistence type="inferred from homology"/>
<evidence type="ECO:0000256" key="1">
    <source>
        <dbReference type="ARBA" id="ARBA00093770"/>
    </source>
</evidence>
<organism evidence="2 3">
    <name type="scientific">Candidatus Thermokryptus mobilis</name>
    <dbReference type="NCBI Taxonomy" id="1643428"/>
    <lineage>
        <taxon>Bacteria</taxon>
        <taxon>Pseudomonadati</taxon>
        <taxon>Candidatus Kryptoniota</taxon>
        <taxon>Candidatus Thermokryptus</taxon>
    </lineage>
</organism>
<dbReference type="AlphaFoldDB" id="A0A0S4N023"/>
<protein>
    <recommendedName>
        <fullName evidence="4">DUF3109 family protein</fullName>
    </recommendedName>
</protein>
<evidence type="ECO:0000313" key="3">
    <source>
        <dbReference type="Proteomes" id="UP000320623"/>
    </source>
</evidence>
<evidence type="ECO:0000313" key="2">
    <source>
        <dbReference type="EMBL" id="CUU04091.1"/>
    </source>
</evidence>